<gene>
    <name evidence="1" type="ORF">K6T50_12890</name>
</gene>
<dbReference type="InterPro" id="IPR040442">
    <property type="entry name" value="Pyrv_kinase-like_dom_sf"/>
</dbReference>
<reference evidence="1 2" key="1">
    <citation type="journal article" date="2021" name="Int. J. Syst. Evol. Microbiol.">
        <title>Halobaculum halophilum sp. nov. and Halobaculum salinum sp. nov., isolated from salt lake and saline soil.</title>
        <authorList>
            <person name="Cui H.L."/>
            <person name="Shi X.W."/>
            <person name="Yin X.M."/>
            <person name="Yang X.Y."/>
            <person name="Hou J."/>
            <person name="Zhu L."/>
        </authorList>
    </citation>
    <scope>NUCLEOTIDE SEQUENCE [LARGE SCALE GENOMIC DNA]</scope>
    <source>
        <strain evidence="1 2">NBRC 109044</strain>
    </source>
</reference>
<dbReference type="GO" id="GO:0016829">
    <property type="term" value="F:lyase activity"/>
    <property type="evidence" value="ECO:0007669"/>
    <property type="project" value="UniProtKB-KW"/>
</dbReference>
<name>A0A8T8WBQ1_9EURY</name>
<dbReference type="InterPro" id="IPR039556">
    <property type="entry name" value="ICL/PEPM"/>
</dbReference>
<protein>
    <submittedName>
        <fullName evidence="1">Isocitrate lyase/phosphoenolpyruvate mutase family protein</fullName>
    </submittedName>
</protein>
<organism evidence="1 2">
    <name type="scientific">Halobaculum magnesiiphilum</name>
    <dbReference type="NCBI Taxonomy" id="1017351"/>
    <lineage>
        <taxon>Archaea</taxon>
        <taxon>Methanobacteriati</taxon>
        <taxon>Methanobacteriota</taxon>
        <taxon>Stenosarchaea group</taxon>
        <taxon>Halobacteria</taxon>
        <taxon>Halobacteriales</taxon>
        <taxon>Haloferacaceae</taxon>
        <taxon>Halobaculum</taxon>
    </lineage>
</organism>
<dbReference type="Gene3D" id="3.20.20.60">
    <property type="entry name" value="Phosphoenolpyruvate-binding domains"/>
    <property type="match status" value="1"/>
</dbReference>
<dbReference type="CDD" id="cd00377">
    <property type="entry name" value="ICL_PEPM"/>
    <property type="match status" value="1"/>
</dbReference>
<dbReference type="Proteomes" id="UP000826254">
    <property type="component" value="Chromosome"/>
</dbReference>
<dbReference type="EMBL" id="CP081958">
    <property type="protein sequence ID" value="QZP37173.1"/>
    <property type="molecule type" value="Genomic_DNA"/>
</dbReference>
<sequence>MSHDTQRARARAFLDLHTDTTDGPLLLANAWDAASAVVFERLGVAAVGTSSAGVAASLGYPDGEHVPREEMIAAIDRIAGSVAVPVSADIEAGYGDTPEAVAETVARTLDAGAVGVNLEDGTGDPENPLRPTAEHAARIRAAREADDDVGVPAVVNGRTDVFWAGVGDEADRLDRAVERANAYVDAGSDCVFVPGVADAETIDALATRIDAPLNVLGGPGAPSVPELGDLGVARVSVGSGPMRATLGKLESIGEELLETGTYEGMEGGVPYGDLAELLSAARARREE</sequence>
<keyword evidence="1" id="KW-0456">Lyase</keyword>
<evidence type="ECO:0000313" key="2">
    <source>
        <dbReference type="Proteomes" id="UP000826254"/>
    </source>
</evidence>
<dbReference type="PANTHER" id="PTHR42905">
    <property type="entry name" value="PHOSPHOENOLPYRUVATE CARBOXYLASE"/>
    <property type="match status" value="1"/>
</dbReference>
<keyword evidence="2" id="KW-1185">Reference proteome</keyword>
<dbReference type="Pfam" id="PF13714">
    <property type="entry name" value="PEP_mutase"/>
    <property type="match status" value="1"/>
</dbReference>
<dbReference type="AlphaFoldDB" id="A0A8T8WBQ1"/>
<accession>A0A8T8WBQ1</accession>
<dbReference type="SUPFAM" id="SSF51621">
    <property type="entry name" value="Phosphoenolpyruvate/pyruvate domain"/>
    <property type="match status" value="1"/>
</dbReference>
<dbReference type="KEGG" id="hmp:K6T50_12890"/>
<dbReference type="RefSeq" id="WP_222606985.1">
    <property type="nucleotide sequence ID" value="NZ_CP081958.1"/>
</dbReference>
<dbReference type="PANTHER" id="PTHR42905:SF16">
    <property type="entry name" value="CARBOXYPHOSPHONOENOLPYRUVATE PHOSPHONOMUTASE-LIKE PROTEIN (AFU_ORTHOLOGUE AFUA_5G07230)"/>
    <property type="match status" value="1"/>
</dbReference>
<dbReference type="InterPro" id="IPR015813">
    <property type="entry name" value="Pyrv/PenolPyrv_kinase-like_dom"/>
</dbReference>
<proteinExistence type="predicted"/>
<dbReference type="GeneID" id="67179054"/>
<evidence type="ECO:0000313" key="1">
    <source>
        <dbReference type="EMBL" id="QZP37173.1"/>
    </source>
</evidence>